<dbReference type="Proteomes" id="UP000014977">
    <property type="component" value="Unassembled WGS sequence"/>
</dbReference>
<feature type="transmembrane region" description="Helical" evidence="1">
    <location>
        <begin position="20"/>
        <end position="42"/>
    </location>
</feature>
<evidence type="ECO:0000313" key="2">
    <source>
        <dbReference type="EMBL" id="EPR37716.1"/>
    </source>
</evidence>
<protein>
    <submittedName>
        <fullName evidence="2">Flp/Fap pilin component</fullName>
    </submittedName>
</protein>
<accession>S7TLG3</accession>
<dbReference type="EMBL" id="ATHJ01000101">
    <property type="protein sequence ID" value="EPR37716.1"/>
    <property type="molecule type" value="Genomic_DNA"/>
</dbReference>
<reference evidence="2 3" key="1">
    <citation type="journal article" date="2013" name="Genome Announc.">
        <title>Draft genome sequences for three mercury-methylating, sulfate-reducing bacteria.</title>
        <authorList>
            <person name="Brown S.D."/>
            <person name="Hurt R.A.Jr."/>
            <person name="Gilmour C.C."/>
            <person name="Elias D.A."/>
        </authorList>
    </citation>
    <scope>NUCLEOTIDE SEQUENCE [LARGE SCALE GENOMIC DNA]</scope>
    <source>
        <strain evidence="2 3">DSM 2059</strain>
    </source>
</reference>
<keyword evidence="1" id="KW-1133">Transmembrane helix</keyword>
<name>S7TLG3_DESML</name>
<evidence type="ECO:0000256" key="1">
    <source>
        <dbReference type="SAM" id="Phobius"/>
    </source>
</evidence>
<keyword evidence="3" id="KW-1185">Reference proteome</keyword>
<keyword evidence="1" id="KW-0812">Transmembrane</keyword>
<dbReference type="STRING" id="897.B2D07_09730"/>
<organism evidence="2 3">
    <name type="scientific">Desulfococcus multivorans DSM 2059</name>
    <dbReference type="NCBI Taxonomy" id="1121405"/>
    <lineage>
        <taxon>Bacteria</taxon>
        <taxon>Pseudomonadati</taxon>
        <taxon>Thermodesulfobacteriota</taxon>
        <taxon>Desulfobacteria</taxon>
        <taxon>Desulfobacterales</taxon>
        <taxon>Desulfococcaceae</taxon>
        <taxon>Desulfococcus</taxon>
    </lineage>
</organism>
<gene>
    <name evidence="2" type="ORF">dsmv_3005</name>
</gene>
<dbReference type="RefSeq" id="WP_020878072.1">
    <property type="nucleotide sequence ID" value="NZ_ATHJ01000101.1"/>
</dbReference>
<evidence type="ECO:0000313" key="3">
    <source>
        <dbReference type="Proteomes" id="UP000014977"/>
    </source>
</evidence>
<proteinExistence type="predicted"/>
<keyword evidence="1" id="KW-0472">Membrane</keyword>
<sequence>MKKLMEKIVDFIKEEDGAIAVEYILLIVFVAFLILAGGSYFADKVSDKYKDIGNKINTINGNIATN</sequence>
<dbReference type="AlphaFoldDB" id="S7TLG3"/>
<comment type="caution">
    <text evidence="2">The sequence shown here is derived from an EMBL/GenBank/DDBJ whole genome shotgun (WGS) entry which is preliminary data.</text>
</comment>